<evidence type="ECO:0000256" key="2">
    <source>
        <dbReference type="ARBA" id="ARBA00013007"/>
    </source>
</evidence>
<dbReference type="InterPro" id="IPR036901">
    <property type="entry name" value="Asp/Orn_carbamoylTrfase_sf"/>
</dbReference>
<protein>
    <recommendedName>
        <fullName evidence="2 5">Ornithine carbamoyltransferase</fullName>
        <shortName evidence="5">OTCase</shortName>
        <ecNumber evidence="2 5">2.1.3.3</ecNumber>
    </recommendedName>
</protein>
<keyword evidence="9" id="KW-1185">Reference proteome</keyword>
<dbReference type="Pfam" id="PF00185">
    <property type="entry name" value="OTCace"/>
    <property type="match status" value="1"/>
</dbReference>
<evidence type="ECO:0000256" key="5">
    <source>
        <dbReference type="HAMAP-Rule" id="MF_01109"/>
    </source>
</evidence>
<dbReference type="NCBIfam" id="TIGR00658">
    <property type="entry name" value="orni_carb_tr"/>
    <property type="match status" value="1"/>
</dbReference>
<feature type="binding site" evidence="5">
    <location>
        <position position="227"/>
    </location>
    <ligand>
        <name>L-ornithine</name>
        <dbReference type="ChEBI" id="CHEBI:46911"/>
    </ligand>
</feature>
<dbReference type="PROSITE" id="PS00097">
    <property type="entry name" value="CARBAMOYLTRANSFERASE"/>
    <property type="match status" value="1"/>
</dbReference>
<evidence type="ECO:0000259" key="6">
    <source>
        <dbReference type="Pfam" id="PF00185"/>
    </source>
</evidence>
<dbReference type="EC" id="2.1.3.3" evidence="2 5"/>
<dbReference type="GO" id="GO:0005737">
    <property type="term" value="C:cytoplasm"/>
    <property type="evidence" value="ECO:0007669"/>
    <property type="project" value="UniProtKB-SubCell"/>
</dbReference>
<dbReference type="InterPro" id="IPR006131">
    <property type="entry name" value="Asp_carbamoyltransf_Asp/Orn-bd"/>
</dbReference>
<dbReference type="PANTHER" id="PTHR45753">
    <property type="entry name" value="ORNITHINE CARBAMOYLTRANSFERASE, MITOCHONDRIAL"/>
    <property type="match status" value="1"/>
</dbReference>
<sequence length="308" mass="34199">MSIFMSDLRHLISILDLDPGEIHQIVDDAISLKRMRKDGVYLDDLRQKSLAMIFEKPSTRTRVSFEVAMTELGGHALYLGWNDLQLGRGEAISDTARVLSSYVHAIMIRSRSHETILELARYSKVPVINGLSDLEHPCQLLADLTTIRELKGGFEGLKLGWIGDGNNVCNSAILASALVGMEIVVATPPGYGPDRGIIDRAIELGGKLTLTDDPEEAANGADILYTDVWVSMGDEDERDRRMRDFSGYRIDEKLIELSDDRSIIMHCLPAHRGEEITDGVIEGPRSVVFHQAENRLHAQKALLLKLLG</sequence>
<dbReference type="PANTHER" id="PTHR45753:SF3">
    <property type="entry name" value="ORNITHINE TRANSCARBAMYLASE, MITOCHONDRIAL"/>
    <property type="match status" value="1"/>
</dbReference>
<comment type="catalytic activity">
    <reaction evidence="4 5">
        <text>carbamoyl phosphate + L-ornithine = L-citrulline + phosphate + H(+)</text>
        <dbReference type="Rhea" id="RHEA:19513"/>
        <dbReference type="ChEBI" id="CHEBI:15378"/>
        <dbReference type="ChEBI" id="CHEBI:43474"/>
        <dbReference type="ChEBI" id="CHEBI:46911"/>
        <dbReference type="ChEBI" id="CHEBI:57743"/>
        <dbReference type="ChEBI" id="CHEBI:58228"/>
        <dbReference type="EC" id="2.1.3.3"/>
    </reaction>
</comment>
<feature type="binding site" evidence="5">
    <location>
        <begin position="58"/>
        <end position="61"/>
    </location>
    <ligand>
        <name>carbamoyl phosphate</name>
        <dbReference type="ChEBI" id="CHEBI:58228"/>
    </ligand>
</feature>
<dbReference type="GO" id="GO:0019240">
    <property type="term" value="P:citrulline biosynthetic process"/>
    <property type="evidence" value="ECO:0007669"/>
    <property type="project" value="TreeGrafter"/>
</dbReference>
<evidence type="ECO:0000259" key="7">
    <source>
        <dbReference type="Pfam" id="PF02729"/>
    </source>
</evidence>
<dbReference type="InterPro" id="IPR006130">
    <property type="entry name" value="Asp/Orn_carbamoylTrfase"/>
</dbReference>
<comment type="caution">
    <text evidence="8">The sequence shown here is derived from an EMBL/GenBank/DDBJ whole genome shotgun (WGS) entry which is preliminary data.</text>
</comment>
<dbReference type="SUPFAM" id="SSF53671">
    <property type="entry name" value="Aspartate/ornithine carbamoyltransferase"/>
    <property type="match status" value="1"/>
</dbReference>
<evidence type="ECO:0000256" key="3">
    <source>
        <dbReference type="ARBA" id="ARBA00022679"/>
    </source>
</evidence>
<evidence type="ECO:0000313" key="9">
    <source>
        <dbReference type="Proteomes" id="UP000185779"/>
    </source>
</evidence>
<feature type="domain" description="Aspartate/ornithine carbamoyltransferase Asp/Orn-binding" evidence="6">
    <location>
        <begin position="155"/>
        <end position="304"/>
    </location>
</feature>
<reference evidence="8" key="1">
    <citation type="submission" date="2016-05" db="EMBL/GenBank/DDBJ databases">
        <title>Microbial consortia oxidize butane by reversing methanogenesis.</title>
        <authorList>
            <person name="Laso-Perez R."/>
            <person name="Richter M."/>
            <person name="Wegener G."/>
            <person name="Musat F."/>
        </authorList>
    </citation>
    <scope>NUCLEOTIDE SEQUENCE [LARGE SCALE GENOMIC DNA]</scope>
    <source>
        <strain evidence="8">BOX1</strain>
    </source>
</reference>
<dbReference type="STRING" id="1839936.SBU_001251"/>
<dbReference type="PRINTS" id="PR00100">
    <property type="entry name" value="AOTCASE"/>
</dbReference>
<feature type="binding site" evidence="5">
    <location>
        <begin position="231"/>
        <end position="232"/>
    </location>
    <ligand>
        <name>L-ornithine</name>
        <dbReference type="ChEBI" id="CHEBI:46911"/>
    </ligand>
</feature>
<evidence type="ECO:0000256" key="4">
    <source>
        <dbReference type="ARBA" id="ARBA00048772"/>
    </source>
</evidence>
<dbReference type="Pfam" id="PF02729">
    <property type="entry name" value="OTCace_N"/>
    <property type="match status" value="1"/>
</dbReference>
<gene>
    <name evidence="8" type="ORF">SBU_001251</name>
</gene>
<dbReference type="FunFam" id="3.40.50.1370:FF:000008">
    <property type="entry name" value="Ornithine carbamoyltransferase"/>
    <property type="match status" value="1"/>
</dbReference>
<dbReference type="GO" id="GO:0042450">
    <property type="term" value="P:L-arginine biosynthetic process via ornithine"/>
    <property type="evidence" value="ECO:0007669"/>
    <property type="project" value="UniProtKB-UniRule"/>
</dbReference>
<feature type="binding site" evidence="5">
    <location>
        <position position="85"/>
    </location>
    <ligand>
        <name>carbamoyl phosphate</name>
        <dbReference type="ChEBI" id="CHEBI:58228"/>
    </ligand>
</feature>
<dbReference type="GO" id="GO:0016597">
    <property type="term" value="F:amino acid binding"/>
    <property type="evidence" value="ECO:0007669"/>
    <property type="project" value="InterPro"/>
</dbReference>
<dbReference type="AlphaFoldDB" id="A0A1F2P4C5"/>
<organism evidence="8 9">
    <name type="scientific">Candidatus Syntropharchaeum butanivorans</name>
    <dbReference type="NCBI Taxonomy" id="1839936"/>
    <lineage>
        <taxon>Archaea</taxon>
        <taxon>Methanobacteriati</taxon>
        <taxon>Methanobacteriota</taxon>
        <taxon>Stenosarchaea group</taxon>
        <taxon>Methanomicrobia</taxon>
        <taxon>Methanosarcinales</taxon>
        <taxon>ANME-2 cluster</taxon>
        <taxon>Candidatus Syntropharchaeum</taxon>
    </lineage>
</organism>
<evidence type="ECO:0000313" key="8">
    <source>
        <dbReference type="EMBL" id="OFV65842.1"/>
    </source>
</evidence>
<feature type="binding site" evidence="5">
    <location>
        <position position="109"/>
    </location>
    <ligand>
        <name>carbamoyl phosphate</name>
        <dbReference type="ChEBI" id="CHEBI:58228"/>
    </ligand>
</feature>
<feature type="binding site" evidence="5">
    <location>
        <begin position="267"/>
        <end position="268"/>
    </location>
    <ligand>
        <name>carbamoyl phosphate</name>
        <dbReference type="ChEBI" id="CHEBI:58228"/>
    </ligand>
</feature>
<keyword evidence="5" id="KW-0963">Cytoplasm</keyword>
<dbReference type="PATRIC" id="fig|1839936.3.peg.1266"/>
<name>A0A1F2P4C5_9EURY</name>
<feature type="binding site" evidence="5">
    <location>
        <begin position="136"/>
        <end position="139"/>
    </location>
    <ligand>
        <name>carbamoyl phosphate</name>
        <dbReference type="ChEBI" id="CHEBI:58228"/>
    </ligand>
</feature>
<dbReference type="EMBL" id="LYOR01000006">
    <property type="protein sequence ID" value="OFV65842.1"/>
    <property type="molecule type" value="Genomic_DNA"/>
</dbReference>
<dbReference type="Proteomes" id="UP000185779">
    <property type="component" value="Unassembled WGS sequence"/>
</dbReference>
<feature type="domain" description="Aspartate/ornithine carbamoyltransferase carbamoyl-P binding" evidence="7">
    <location>
        <begin position="9"/>
        <end position="149"/>
    </location>
</feature>
<dbReference type="Gene3D" id="3.40.50.1370">
    <property type="entry name" value="Aspartate/ornithine carbamoyltransferase"/>
    <property type="match status" value="2"/>
</dbReference>
<dbReference type="InterPro" id="IPR024904">
    <property type="entry name" value="OTCase_ArgI"/>
</dbReference>
<accession>A0A1F2P4C5</accession>
<dbReference type="HAMAP" id="MF_01109">
    <property type="entry name" value="OTCase"/>
    <property type="match status" value="1"/>
</dbReference>
<dbReference type="NCBIfam" id="NF001986">
    <property type="entry name" value="PRK00779.1"/>
    <property type="match status" value="1"/>
</dbReference>
<dbReference type="InterPro" id="IPR002292">
    <property type="entry name" value="Orn/put_carbamltrans"/>
</dbReference>
<keyword evidence="3 5" id="KW-0808">Transferase</keyword>
<feature type="binding site" evidence="5">
    <location>
        <position position="295"/>
    </location>
    <ligand>
        <name>carbamoyl phosphate</name>
        <dbReference type="ChEBI" id="CHEBI:58228"/>
    </ligand>
</feature>
<feature type="binding site" evidence="5">
    <location>
        <position position="167"/>
    </location>
    <ligand>
        <name>L-ornithine</name>
        <dbReference type="ChEBI" id="CHEBI:46911"/>
    </ligand>
</feature>
<dbReference type="InterPro" id="IPR006132">
    <property type="entry name" value="Asp/Orn_carbamoyltranf_P-bd"/>
</dbReference>
<dbReference type="GO" id="GO:0004585">
    <property type="term" value="F:ornithine carbamoyltransferase activity"/>
    <property type="evidence" value="ECO:0007669"/>
    <property type="project" value="UniProtKB-UniRule"/>
</dbReference>
<comment type="similarity">
    <text evidence="1 5">Belongs to the aspartate/ornithine carbamoyltransferase superfamily. OTCase family.</text>
</comment>
<proteinExistence type="inferred from homology"/>
<dbReference type="PRINTS" id="PR00102">
    <property type="entry name" value="OTCASE"/>
</dbReference>
<evidence type="ECO:0000256" key="1">
    <source>
        <dbReference type="ARBA" id="ARBA00007805"/>
    </source>
</evidence>
<comment type="subcellular location">
    <subcellularLocation>
        <location evidence="5">Cytoplasm</location>
    </subcellularLocation>
</comment>